<dbReference type="PANTHER" id="PTHR42827:SF1">
    <property type="entry name" value="IRON-SULFUR CLUSTER-BINDING PROTEIN"/>
    <property type="match status" value="1"/>
</dbReference>
<sequence>MKQVNAAEIKRRIRELGADLCGIAPVERFADAPAGFHPNEVLIGCQSVIVFAARFPATTLSASSPAAYTFVRNRLVDKVDAISFQIAVELEDLSGKAIPVPSSGPYDYWDSDRRHGQGILSLKHAAVRAGLGQMGKNTLLINDRWGNLIWLSAVLTNAGLEPDPVASYQACAPDCRLCLDACPAGALDGKTIEQRKCRSICGKSTEGGGFVYACNVCRKVCPQYRGFSQPQLNRI</sequence>
<evidence type="ECO:0000313" key="3">
    <source>
        <dbReference type="Proteomes" id="UP000277811"/>
    </source>
</evidence>
<dbReference type="PROSITE" id="PS51379">
    <property type="entry name" value="4FE4S_FER_2"/>
    <property type="match status" value="1"/>
</dbReference>
<accession>A0A498R4E1</accession>
<dbReference type="EMBL" id="UPPP01000053">
    <property type="protein sequence ID" value="VBB05142.1"/>
    <property type="molecule type" value="Genomic_DNA"/>
</dbReference>
<protein>
    <recommendedName>
        <fullName evidence="1">4Fe-4S ferredoxin-type domain-containing protein</fullName>
    </recommendedName>
</protein>
<gene>
    <name evidence="2" type="ORF">LUCI_0349</name>
</gene>
<dbReference type="PANTHER" id="PTHR42827">
    <property type="entry name" value="IRON-SULFUR CLUSTER-BINDING PROTEIN-RELATED"/>
    <property type="match status" value="1"/>
</dbReference>
<organism evidence="2 3">
    <name type="scientific">Lucifera butyrica</name>
    <dbReference type="NCBI Taxonomy" id="1351585"/>
    <lineage>
        <taxon>Bacteria</taxon>
        <taxon>Bacillati</taxon>
        <taxon>Bacillota</taxon>
        <taxon>Negativicutes</taxon>
        <taxon>Veillonellales</taxon>
        <taxon>Veillonellaceae</taxon>
        <taxon>Lucifera</taxon>
    </lineage>
</organism>
<name>A0A498R4E1_9FIRM</name>
<reference evidence="2 3" key="1">
    <citation type="submission" date="2018-06" db="EMBL/GenBank/DDBJ databases">
        <authorList>
            <person name="Strepis N."/>
        </authorList>
    </citation>
    <scope>NUCLEOTIDE SEQUENCE [LARGE SCALE GENOMIC DNA]</scope>
    <source>
        <strain evidence="2">LUCI</strain>
    </source>
</reference>
<dbReference type="InterPro" id="IPR017896">
    <property type="entry name" value="4Fe4S_Fe-S-bd"/>
</dbReference>
<dbReference type="AlphaFoldDB" id="A0A498R4E1"/>
<evidence type="ECO:0000259" key="1">
    <source>
        <dbReference type="PROSITE" id="PS51379"/>
    </source>
</evidence>
<dbReference type="Proteomes" id="UP000277811">
    <property type="component" value="Unassembled WGS sequence"/>
</dbReference>
<evidence type="ECO:0000313" key="2">
    <source>
        <dbReference type="EMBL" id="VBB05142.1"/>
    </source>
</evidence>
<keyword evidence="3" id="KW-1185">Reference proteome</keyword>
<dbReference type="RefSeq" id="WP_207856833.1">
    <property type="nucleotide sequence ID" value="NZ_UPPP01000053.1"/>
</dbReference>
<feature type="domain" description="4Fe-4S ferredoxin-type" evidence="1">
    <location>
        <begin position="162"/>
        <end position="192"/>
    </location>
</feature>
<proteinExistence type="predicted"/>